<evidence type="ECO:0000256" key="1">
    <source>
        <dbReference type="ARBA" id="ARBA00012513"/>
    </source>
</evidence>
<dbReference type="SMART" id="SM00220">
    <property type="entry name" value="S_TKc"/>
    <property type="match status" value="1"/>
</dbReference>
<feature type="domain" description="Protein kinase" evidence="8">
    <location>
        <begin position="11"/>
        <end position="260"/>
    </location>
</feature>
<evidence type="ECO:0000256" key="5">
    <source>
        <dbReference type="ARBA" id="ARBA00022777"/>
    </source>
</evidence>
<dbReference type="Pfam" id="PF00069">
    <property type="entry name" value="Pkinase"/>
    <property type="match status" value="1"/>
</dbReference>
<dbReference type="InterPro" id="IPR017441">
    <property type="entry name" value="Protein_kinase_ATP_BS"/>
</dbReference>
<protein>
    <recommendedName>
        <fullName evidence="1">non-specific serine/threonine protein kinase</fullName>
        <ecNumber evidence="1">2.7.11.1</ecNumber>
    </recommendedName>
</protein>
<evidence type="ECO:0000313" key="10">
    <source>
        <dbReference type="Proteomes" id="UP000315759"/>
    </source>
</evidence>
<keyword evidence="10" id="KW-1185">Reference proteome</keyword>
<evidence type="ECO:0000256" key="3">
    <source>
        <dbReference type="ARBA" id="ARBA00022679"/>
    </source>
</evidence>
<dbReference type="EMBL" id="VIFX01000048">
    <property type="protein sequence ID" value="TQR83275.1"/>
    <property type="molecule type" value="Genomic_DNA"/>
</dbReference>
<keyword evidence="3" id="KW-0808">Transferase</keyword>
<dbReference type="CDD" id="cd14014">
    <property type="entry name" value="STKc_PknB_like"/>
    <property type="match status" value="1"/>
</dbReference>
<comment type="caution">
    <text evidence="9">The sequence shown here is derived from an EMBL/GenBank/DDBJ whole genome shotgun (WGS) entry which is preliminary data.</text>
</comment>
<accession>A0A544VTG6</accession>
<evidence type="ECO:0000256" key="7">
    <source>
        <dbReference type="PROSITE-ProRule" id="PRU10141"/>
    </source>
</evidence>
<gene>
    <name evidence="9" type="ORF">D8S82_28035</name>
</gene>
<feature type="binding site" evidence="7">
    <location>
        <position position="41"/>
    </location>
    <ligand>
        <name>ATP</name>
        <dbReference type="ChEBI" id="CHEBI:30616"/>
    </ligand>
</feature>
<keyword evidence="5 9" id="KW-0418">Kinase</keyword>
<proteinExistence type="predicted"/>
<keyword evidence="4 7" id="KW-0547">Nucleotide-binding</keyword>
<evidence type="ECO:0000313" key="9">
    <source>
        <dbReference type="EMBL" id="TQR83275.1"/>
    </source>
</evidence>
<name>A0A544VTG6_9MYCO</name>
<dbReference type="RefSeq" id="WP_142555231.1">
    <property type="nucleotide sequence ID" value="NZ_VIFX01000048.1"/>
</dbReference>
<dbReference type="PROSITE" id="PS00107">
    <property type="entry name" value="PROTEIN_KINASE_ATP"/>
    <property type="match status" value="1"/>
</dbReference>
<organism evidence="9 10">
    <name type="scientific">Mycolicibacterium hodleri</name>
    <dbReference type="NCBI Taxonomy" id="49897"/>
    <lineage>
        <taxon>Bacteria</taxon>
        <taxon>Bacillati</taxon>
        <taxon>Actinomycetota</taxon>
        <taxon>Actinomycetes</taxon>
        <taxon>Mycobacteriales</taxon>
        <taxon>Mycobacteriaceae</taxon>
        <taxon>Mycolicibacterium</taxon>
    </lineage>
</organism>
<sequence length="265" mass="28516">MLKPMDAFGDYVIDGVIGHGGTATVYQAHHAAGLGEPVALKVLDEHHRDAFNLTRLQREFEFARRTAHPHVVTMYESGPGWLAMQLIRGGTATNLPGRDLRLTALAQIASALDHVHALGVVHCDVKPSNILVSEPFSAGGAILTDFGIARSLAEDAKNRLTHVEASLPYAAPEVLHGHSPSAASDEYALACTTVELLTGSTPFNGHTSMSLVNAHLNSPVPKYSRHLDWVPRAFDSILAKAMAKSPDLRYQSCSEFISLITRAIG</sequence>
<evidence type="ECO:0000256" key="4">
    <source>
        <dbReference type="ARBA" id="ARBA00022741"/>
    </source>
</evidence>
<keyword evidence="2 9" id="KW-0723">Serine/threonine-protein kinase</keyword>
<reference evidence="9 10" key="1">
    <citation type="submission" date="2018-10" db="EMBL/GenBank/DDBJ databases">
        <title>Draft genome of Mycobacterium hodleri strain B.</title>
        <authorList>
            <person name="Amande T.J."/>
            <person name="Mcgenity T.J."/>
        </authorList>
    </citation>
    <scope>NUCLEOTIDE SEQUENCE [LARGE SCALE GENOMIC DNA]</scope>
    <source>
        <strain evidence="9 10">B</strain>
    </source>
</reference>
<dbReference type="SUPFAM" id="SSF56112">
    <property type="entry name" value="Protein kinase-like (PK-like)"/>
    <property type="match status" value="1"/>
</dbReference>
<dbReference type="PANTHER" id="PTHR43289:SF6">
    <property type="entry name" value="SERINE_THREONINE-PROTEIN KINASE NEKL-3"/>
    <property type="match status" value="1"/>
</dbReference>
<dbReference type="GO" id="GO:0080090">
    <property type="term" value="P:regulation of primary metabolic process"/>
    <property type="evidence" value="ECO:0007669"/>
    <property type="project" value="UniProtKB-ARBA"/>
</dbReference>
<dbReference type="AlphaFoldDB" id="A0A544VTG6"/>
<dbReference type="EC" id="2.7.11.1" evidence="1"/>
<dbReference type="GO" id="GO:0005524">
    <property type="term" value="F:ATP binding"/>
    <property type="evidence" value="ECO:0007669"/>
    <property type="project" value="UniProtKB-UniRule"/>
</dbReference>
<evidence type="ECO:0000256" key="2">
    <source>
        <dbReference type="ARBA" id="ARBA00022527"/>
    </source>
</evidence>
<dbReference type="InterPro" id="IPR000719">
    <property type="entry name" value="Prot_kinase_dom"/>
</dbReference>
<dbReference type="Gene3D" id="1.10.510.10">
    <property type="entry name" value="Transferase(Phosphotransferase) domain 1"/>
    <property type="match status" value="1"/>
</dbReference>
<dbReference type="Gene3D" id="3.30.200.20">
    <property type="entry name" value="Phosphorylase Kinase, domain 1"/>
    <property type="match status" value="1"/>
</dbReference>
<dbReference type="PROSITE" id="PS00108">
    <property type="entry name" value="PROTEIN_KINASE_ST"/>
    <property type="match status" value="1"/>
</dbReference>
<dbReference type="InterPro" id="IPR011009">
    <property type="entry name" value="Kinase-like_dom_sf"/>
</dbReference>
<dbReference type="GO" id="GO:0004674">
    <property type="term" value="F:protein serine/threonine kinase activity"/>
    <property type="evidence" value="ECO:0007669"/>
    <property type="project" value="UniProtKB-KW"/>
</dbReference>
<dbReference type="Proteomes" id="UP000315759">
    <property type="component" value="Unassembled WGS sequence"/>
</dbReference>
<evidence type="ECO:0000256" key="6">
    <source>
        <dbReference type="ARBA" id="ARBA00022840"/>
    </source>
</evidence>
<keyword evidence="6 7" id="KW-0067">ATP-binding</keyword>
<evidence type="ECO:0000259" key="8">
    <source>
        <dbReference type="PROSITE" id="PS50011"/>
    </source>
</evidence>
<dbReference type="PANTHER" id="PTHR43289">
    <property type="entry name" value="MITOGEN-ACTIVATED PROTEIN KINASE KINASE KINASE 20-RELATED"/>
    <property type="match status" value="1"/>
</dbReference>
<dbReference type="InterPro" id="IPR008271">
    <property type="entry name" value="Ser/Thr_kinase_AS"/>
</dbReference>
<dbReference type="PROSITE" id="PS50011">
    <property type="entry name" value="PROTEIN_KINASE_DOM"/>
    <property type="match status" value="1"/>
</dbReference>